<organism evidence="7 8">
    <name type="scientific">Paramecium primaurelia</name>
    <dbReference type="NCBI Taxonomy" id="5886"/>
    <lineage>
        <taxon>Eukaryota</taxon>
        <taxon>Sar</taxon>
        <taxon>Alveolata</taxon>
        <taxon>Ciliophora</taxon>
        <taxon>Intramacronucleata</taxon>
        <taxon>Oligohymenophorea</taxon>
        <taxon>Peniculida</taxon>
        <taxon>Parameciidae</taxon>
        <taxon>Paramecium</taxon>
    </lineage>
</organism>
<keyword evidence="8" id="KW-1185">Reference proteome</keyword>
<dbReference type="PANTHER" id="PTHR13019:SF7">
    <property type="entry name" value="GOLGI APPARATUS MEMBRANE PROTEIN TVP23"/>
    <property type="match status" value="1"/>
</dbReference>
<protein>
    <recommendedName>
        <fullName evidence="6">Golgi apparatus membrane protein TVP23 homolog</fullName>
    </recommendedName>
</protein>
<keyword evidence="3 6" id="KW-0812">Transmembrane</keyword>
<evidence type="ECO:0000256" key="4">
    <source>
        <dbReference type="ARBA" id="ARBA00022989"/>
    </source>
</evidence>
<dbReference type="AlphaFoldDB" id="A0A8S1N1C1"/>
<reference evidence="7" key="1">
    <citation type="submission" date="2021-01" db="EMBL/GenBank/DDBJ databases">
        <authorList>
            <consortium name="Genoscope - CEA"/>
            <person name="William W."/>
        </authorList>
    </citation>
    <scope>NUCLEOTIDE SEQUENCE</scope>
</reference>
<dbReference type="Proteomes" id="UP000688137">
    <property type="component" value="Unassembled WGS sequence"/>
</dbReference>
<dbReference type="Pfam" id="PF05832">
    <property type="entry name" value="DUF846"/>
    <property type="match status" value="1"/>
</dbReference>
<evidence type="ECO:0000256" key="2">
    <source>
        <dbReference type="ARBA" id="ARBA00005467"/>
    </source>
</evidence>
<gene>
    <name evidence="7" type="ORF">PPRIM_AZ9-3.1.T0760132</name>
</gene>
<evidence type="ECO:0000313" key="7">
    <source>
        <dbReference type="EMBL" id="CAD8086350.1"/>
    </source>
</evidence>
<accession>A0A8S1N1C1</accession>
<evidence type="ECO:0000256" key="1">
    <source>
        <dbReference type="ARBA" id="ARBA00004141"/>
    </source>
</evidence>
<dbReference type="EMBL" id="CAJJDM010000079">
    <property type="protein sequence ID" value="CAD8086350.1"/>
    <property type="molecule type" value="Genomic_DNA"/>
</dbReference>
<dbReference type="OMA" id="QIFKQAM"/>
<dbReference type="GO" id="GO:0000139">
    <property type="term" value="C:Golgi membrane"/>
    <property type="evidence" value="ECO:0007669"/>
    <property type="project" value="TreeGrafter"/>
</dbReference>
<feature type="transmembrane region" description="Helical" evidence="6">
    <location>
        <begin position="119"/>
        <end position="141"/>
    </location>
</feature>
<comment type="subcellular location">
    <subcellularLocation>
        <location evidence="1 6">Membrane</location>
        <topology evidence="1 6">Multi-pass membrane protein</topology>
    </subcellularLocation>
</comment>
<comment type="caution">
    <text evidence="7">The sequence shown here is derived from an EMBL/GenBank/DDBJ whole genome shotgun (WGS) entry which is preliminary data.</text>
</comment>
<name>A0A8S1N1C1_PARPR</name>
<dbReference type="GO" id="GO:0009306">
    <property type="term" value="P:protein secretion"/>
    <property type="evidence" value="ECO:0007669"/>
    <property type="project" value="TreeGrafter"/>
</dbReference>
<keyword evidence="4 6" id="KW-1133">Transmembrane helix</keyword>
<dbReference type="PANTHER" id="PTHR13019">
    <property type="entry name" value="GOLGI APPARATUS MEMBRANE PROTEIN TVP23"/>
    <property type="match status" value="1"/>
</dbReference>
<comment type="similarity">
    <text evidence="2 6">Belongs to the TVP23 family.</text>
</comment>
<evidence type="ECO:0000256" key="6">
    <source>
        <dbReference type="RuleBase" id="RU361206"/>
    </source>
</evidence>
<dbReference type="InterPro" id="IPR008564">
    <property type="entry name" value="TVP23-like"/>
</dbReference>
<feature type="transmembrane region" description="Helical" evidence="6">
    <location>
        <begin position="147"/>
        <end position="165"/>
    </location>
</feature>
<evidence type="ECO:0000313" key="8">
    <source>
        <dbReference type="Proteomes" id="UP000688137"/>
    </source>
</evidence>
<proteinExistence type="inferred from homology"/>
<sequence>MNSKNEGIEMKPIMGQDREEISQYDITKAAHPGICFFHIFFKFCAFFSYLFLGLIISSTLFQYILIMIFHAFDFYTVKNITGKFLVGLRWYSHITPKGDEIWKFECFDKCKRSKIDSSVFWTFQFGASCAWAFFVFTNVLSFEFVDILFAGIGASLSWINLWGFYKCSKDQQRKMKGVQSYLTKKGLQMAVQS</sequence>
<dbReference type="GO" id="GO:0016192">
    <property type="term" value="P:vesicle-mediated transport"/>
    <property type="evidence" value="ECO:0007669"/>
    <property type="project" value="TreeGrafter"/>
</dbReference>
<keyword evidence="5 6" id="KW-0472">Membrane</keyword>
<evidence type="ECO:0000256" key="3">
    <source>
        <dbReference type="ARBA" id="ARBA00022692"/>
    </source>
</evidence>
<evidence type="ECO:0000256" key="5">
    <source>
        <dbReference type="ARBA" id="ARBA00023136"/>
    </source>
</evidence>